<gene>
    <name evidence="2" type="ORF">DW888_01870</name>
</gene>
<comment type="caution">
    <text evidence="2">The sequence shown here is derived from an EMBL/GenBank/DDBJ whole genome shotgun (WGS) entry which is preliminary data.</text>
</comment>
<sequence>MRKKLLFSAAMLIVAAGAMAQSDITPSRYKFANLPEGPFTIDNCSTGWGPGNVTDARASENGYVNATGGAFWTGKDTDAFKNFQSGWQILDLTEEGIGKVLCFKGSGCSDDILAKGTKATGTNVPWPQLAFYSDPKNTPTASGEEGAVAPFIRLSITYKAMENELSDTGSPITALEVKAVEPNEVKNSYGGPFNTSDMMVKDMATEEMFELNEGWQKVEYDFQIGTPTGNPFAISIKMDGAKLDKGAILIKEIKFLTPSDGTYAKGQPANVQTKLTFKEGGSGINDEIVEGNTIQCRVLDNVLSVSNLKTGDKIELYSAAGALVASQVATSNKETLPLNGKGFYIVRVGTTSVKVTNN</sequence>
<accession>A0A413VYB8</accession>
<dbReference type="AlphaFoldDB" id="A0A413VYB8"/>
<evidence type="ECO:0000313" key="2">
    <source>
        <dbReference type="EMBL" id="RHB38577.1"/>
    </source>
</evidence>
<evidence type="ECO:0000256" key="1">
    <source>
        <dbReference type="SAM" id="SignalP"/>
    </source>
</evidence>
<dbReference type="Proteomes" id="UP000284379">
    <property type="component" value="Unassembled WGS sequence"/>
</dbReference>
<dbReference type="EMBL" id="QSGO01000001">
    <property type="protein sequence ID" value="RHB38577.1"/>
    <property type="molecule type" value="Genomic_DNA"/>
</dbReference>
<reference evidence="2 3" key="1">
    <citation type="submission" date="2018-08" db="EMBL/GenBank/DDBJ databases">
        <title>A genome reference for cultivated species of the human gut microbiota.</title>
        <authorList>
            <person name="Zou Y."/>
            <person name="Xue W."/>
            <person name="Luo G."/>
        </authorList>
    </citation>
    <scope>NUCLEOTIDE SEQUENCE [LARGE SCALE GENOMIC DNA]</scope>
    <source>
        <strain evidence="2 3">AM40-30BH</strain>
    </source>
</reference>
<organism evidence="2 3">
    <name type="scientific">Bacteroides nordii</name>
    <dbReference type="NCBI Taxonomy" id="291645"/>
    <lineage>
        <taxon>Bacteria</taxon>
        <taxon>Pseudomonadati</taxon>
        <taxon>Bacteroidota</taxon>
        <taxon>Bacteroidia</taxon>
        <taxon>Bacteroidales</taxon>
        <taxon>Bacteroidaceae</taxon>
        <taxon>Bacteroides</taxon>
    </lineage>
</organism>
<proteinExistence type="predicted"/>
<feature type="signal peptide" evidence="1">
    <location>
        <begin position="1"/>
        <end position="20"/>
    </location>
</feature>
<name>A0A413VYB8_9BACE</name>
<evidence type="ECO:0000313" key="3">
    <source>
        <dbReference type="Proteomes" id="UP000284379"/>
    </source>
</evidence>
<dbReference type="GeneID" id="69503034"/>
<dbReference type="RefSeq" id="WP_007486421.1">
    <property type="nucleotide sequence ID" value="NZ_CABJFV010000001.1"/>
</dbReference>
<keyword evidence="1" id="KW-0732">Signal</keyword>
<protein>
    <submittedName>
        <fullName evidence="2">T9SS C-terminal target domain-containing protein</fullName>
    </submittedName>
</protein>
<feature type="chain" id="PRO_5019400226" evidence="1">
    <location>
        <begin position="21"/>
        <end position="358"/>
    </location>
</feature>